<name>A0A1A8KD96_NOTKU</name>
<reference evidence="1" key="1">
    <citation type="submission" date="2016-05" db="EMBL/GenBank/DDBJ databases">
        <authorList>
            <person name="Lavstsen T."/>
            <person name="Jespersen J.S."/>
        </authorList>
    </citation>
    <scope>NUCLEOTIDE SEQUENCE</scope>
    <source>
        <tissue evidence="1">Brain</tissue>
    </source>
</reference>
<protein>
    <submittedName>
        <fullName evidence="1">Uncharacterized protein</fullName>
    </submittedName>
</protein>
<sequence length="74" mass="8645">KNCISLAYREFLQSTEVVSIVAGSRYKPLTSHLRHLLRLEHKPRTIKFKKKDFTQCPLRYFKGSLPAVGPKRFI</sequence>
<gene>
    <name evidence="1" type="primary">Nfu_g_1_010378</name>
</gene>
<dbReference type="AlphaFoldDB" id="A0A1A8KD96"/>
<organism evidence="1">
    <name type="scientific">Nothobranchius kuhntae</name>
    <name type="common">Beira killifish</name>
    <dbReference type="NCBI Taxonomy" id="321403"/>
    <lineage>
        <taxon>Eukaryota</taxon>
        <taxon>Metazoa</taxon>
        <taxon>Chordata</taxon>
        <taxon>Craniata</taxon>
        <taxon>Vertebrata</taxon>
        <taxon>Euteleostomi</taxon>
        <taxon>Actinopterygii</taxon>
        <taxon>Neopterygii</taxon>
        <taxon>Teleostei</taxon>
        <taxon>Neoteleostei</taxon>
        <taxon>Acanthomorphata</taxon>
        <taxon>Ovalentaria</taxon>
        <taxon>Atherinomorphae</taxon>
        <taxon>Cyprinodontiformes</taxon>
        <taxon>Nothobranchiidae</taxon>
        <taxon>Nothobranchius</taxon>
    </lineage>
</organism>
<feature type="non-terminal residue" evidence="1">
    <location>
        <position position="74"/>
    </location>
</feature>
<reference evidence="1" key="2">
    <citation type="submission" date="2016-06" db="EMBL/GenBank/DDBJ databases">
        <title>The genome of a short-lived fish provides insights into sex chromosome evolution and the genetic control of aging.</title>
        <authorList>
            <person name="Reichwald K."/>
            <person name="Felder M."/>
            <person name="Petzold A."/>
            <person name="Koch P."/>
            <person name="Groth M."/>
            <person name="Platzer M."/>
        </authorList>
    </citation>
    <scope>NUCLEOTIDE SEQUENCE</scope>
    <source>
        <tissue evidence="1">Brain</tissue>
    </source>
</reference>
<proteinExistence type="predicted"/>
<dbReference type="EMBL" id="HAEE01010257">
    <property type="protein sequence ID" value="SBR30307.1"/>
    <property type="molecule type" value="Transcribed_RNA"/>
</dbReference>
<evidence type="ECO:0000313" key="1">
    <source>
        <dbReference type="EMBL" id="SBR30307.1"/>
    </source>
</evidence>
<feature type="non-terminal residue" evidence="1">
    <location>
        <position position="1"/>
    </location>
</feature>
<accession>A0A1A8KD96</accession>